<dbReference type="RefSeq" id="WP_087168046.1">
    <property type="nucleotide sequence ID" value="NZ_JACJKH010000007.1"/>
</dbReference>
<comment type="similarity">
    <text evidence="2">Belongs to the bacterial solute-binding protein 5 family.</text>
</comment>
<comment type="caution">
    <text evidence="7">The sequence shown here is derived from an EMBL/GenBank/DDBJ whole genome shotgun (WGS) entry which is preliminary data.</text>
</comment>
<reference evidence="7 8" key="1">
    <citation type="journal article" date="2021" name="Sci. Rep.">
        <title>The distribution of antibiotic resistance genes in chicken gut microbiota commensals.</title>
        <authorList>
            <person name="Juricova H."/>
            <person name="Matiasovicova J."/>
            <person name="Kubasova T."/>
            <person name="Cejkova D."/>
            <person name="Rychlik I."/>
        </authorList>
    </citation>
    <scope>NUCLEOTIDE SEQUENCE [LARGE SCALE GENOMIC DNA]</scope>
    <source>
        <strain evidence="7 8">An770</strain>
    </source>
</reference>
<dbReference type="PANTHER" id="PTHR30290:SF10">
    <property type="entry name" value="PERIPLASMIC OLIGOPEPTIDE-BINDING PROTEIN-RELATED"/>
    <property type="match status" value="1"/>
</dbReference>
<gene>
    <name evidence="7" type="ORF">H6A32_05430</name>
</gene>
<evidence type="ECO:0000313" key="8">
    <source>
        <dbReference type="Proteomes" id="UP000775686"/>
    </source>
</evidence>
<name>A0ABS2EFS2_9FIRM</name>
<evidence type="ECO:0000256" key="1">
    <source>
        <dbReference type="ARBA" id="ARBA00004196"/>
    </source>
</evidence>
<dbReference type="SUPFAM" id="SSF53850">
    <property type="entry name" value="Periplasmic binding protein-like II"/>
    <property type="match status" value="1"/>
</dbReference>
<feature type="signal peptide" evidence="5">
    <location>
        <begin position="1"/>
        <end position="20"/>
    </location>
</feature>
<evidence type="ECO:0000256" key="4">
    <source>
        <dbReference type="ARBA" id="ARBA00022729"/>
    </source>
</evidence>
<dbReference type="PANTHER" id="PTHR30290">
    <property type="entry name" value="PERIPLASMIC BINDING COMPONENT OF ABC TRANSPORTER"/>
    <property type="match status" value="1"/>
</dbReference>
<evidence type="ECO:0000256" key="5">
    <source>
        <dbReference type="SAM" id="SignalP"/>
    </source>
</evidence>
<feature type="domain" description="Solute-binding protein family 5" evidence="6">
    <location>
        <begin position="82"/>
        <end position="469"/>
    </location>
</feature>
<dbReference type="PROSITE" id="PS51257">
    <property type="entry name" value="PROKAR_LIPOPROTEIN"/>
    <property type="match status" value="1"/>
</dbReference>
<sequence length="560" mass="62252">MKKRVLACLLAAVMTAGLLAGCGGDEKSGGGGSSEQVLNISTNSVVVGLNPLVNTTAPDNIAHNMIYDPLIRDRSAKDNTDEIVPAAAESWDVSEDGLTYTFHMNPDAKWSDGSKVTANDFEFTFKQMADPNTAATNAWLFDGVIVNFSEALYNNGKTPDEIGVKALDEETLEIQLVHPASYFLQLVAGSAYPVNQAKYEEYGSEYGTAPDKTVYNGPLKVTSWNQNTEMVLEKNDQYWGQEDMQLDKVNYKVIQESSTAVQAFINGELDVVSTSDTNWGKTITAAGDSQEMTVPSSAPDFFMFNLKNEYLSNTKIRQALSIAFDRQEMVDTLRDGMSVPIYSMMPDTMKVGDKTYTELVDGKNYFVTQMQEEYTDPKALLQEGLAELGKSTDPSQMTIRYASRGTSELSKKIGEWMKQVWEEKLGINVQIDMMEWNIMWDKIDAGDYDIACGGWGPYYNEPSALLQLFEPVNGYFNADKTGWNNEDSQKFTELLNQAKDVVDDKEKAEIYLQAEQLVVGNALIAPMYLEASPTYVKNHVKNYYVATNGLVDFSQVSVEN</sequence>
<evidence type="ECO:0000256" key="2">
    <source>
        <dbReference type="ARBA" id="ARBA00005695"/>
    </source>
</evidence>
<comment type="subcellular location">
    <subcellularLocation>
        <location evidence="1">Cell envelope</location>
    </subcellularLocation>
</comment>
<keyword evidence="8" id="KW-1185">Reference proteome</keyword>
<dbReference type="EMBL" id="JACJKH010000007">
    <property type="protein sequence ID" value="MBM6743752.1"/>
    <property type="molecule type" value="Genomic_DNA"/>
</dbReference>
<dbReference type="Gene3D" id="3.90.76.10">
    <property type="entry name" value="Dipeptide-binding Protein, Domain 1"/>
    <property type="match status" value="1"/>
</dbReference>
<dbReference type="Pfam" id="PF00496">
    <property type="entry name" value="SBP_bac_5"/>
    <property type="match status" value="1"/>
</dbReference>
<evidence type="ECO:0000256" key="3">
    <source>
        <dbReference type="ARBA" id="ARBA00022448"/>
    </source>
</evidence>
<accession>A0ABS2EFS2</accession>
<protein>
    <submittedName>
        <fullName evidence="7">Peptide ABC transporter substrate-binding protein</fullName>
    </submittedName>
</protein>
<dbReference type="Gene3D" id="3.10.105.10">
    <property type="entry name" value="Dipeptide-binding Protein, Domain 3"/>
    <property type="match status" value="1"/>
</dbReference>
<dbReference type="InterPro" id="IPR000914">
    <property type="entry name" value="SBP_5_dom"/>
</dbReference>
<keyword evidence="3" id="KW-0813">Transport</keyword>
<evidence type="ECO:0000313" key="7">
    <source>
        <dbReference type="EMBL" id="MBM6743752.1"/>
    </source>
</evidence>
<organism evidence="7 8">
    <name type="scientific">Drancourtella massiliensis</name>
    <dbReference type="NCBI Taxonomy" id="1632013"/>
    <lineage>
        <taxon>Bacteria</taxon>
        <taxon>Bacillati</taxon>
        <taxon>Bacillota</taxon>
        <taxon>Clostridia</taxon>
        <taxon>Eubacteriales</taxon>
        <taxon>Oscillospiraceae</taxon>
        <taxon>Drancourtella</taxon>
    </lineage>
</organism>
<keyword evidence="4 5" id="KW-0732">Signal</keyword>
<dbReference type="InterPro" id="IPR030678">
    <property type="entry name" value="Peptide/Ni-bd"/>
</dbReference>
<dbReference type="PIRSF" id="PIRSF002741">
    <property type="entry name" value="MppA"/>
    <property type="match status" value="1"/>
</dbReference>
<evidence type="ECO:0000259" key="6">
    <source>
        <dbReference type="Pfam" id="PF00496"/>
    </source>
</evidence>
<dbReference type="CDD" id="cd08504">
    <property type="entry name" value="PBP2_OppA"/>
    <property type="match status" value="1"/>
</dbReference>
<dbReference type="Gene3D" id="3.40.190.10">
    <property type="entry name" value="Periplasmic binding protein-like II"/>
    <property type="match status" value="1"/>
</dbReference>
<dbReference type="Proteomes" id="UP000775686">
    <property type="component" value="Unassembled WGS sequence"/>
</dbReference>
<feature type="chain" id="PRO_5046509410" evidence="5">
    <location>
        <begin position="21"/>
        <end position="560"/>
    </location>
</feature>
<proteinExistence type="inferred from homology"/>
<dbReference type="InterPro" id="IPR039424">
    <property type="entry name" value="SBP_5"/>
</dbReference>